<name>A0ACB8Q909_9AGAM</name>
<organism evidence="1 2">
    <name type="scientific">Vararia minispora EC-137</name>
    <dbReference type="NCBI Taxonomy" id="1314806"/>
    <lineage>
        <taxon>Eukaryota</taxon>
        <taxon>Fungi</taxon>
        <taxon>Dikarya</taxon>
        <taxon>Basidiomycota</taxon>
        <taxon>Agaricomycotina</taxon>
        <taxon>Agaricomycetes</taxon>
        <taxon>Russulales</taxon>
        <taxon>Lachnocladiaceae</taxon>
        <taxon>Vararia</taxon>
    </lineage>
</organism>
<dbReference type="EMBL" id="MU273791">
    <property type="protein sequence ID" value="KAI0028117.1"/>
    <property type="molecule type" value="Genomic_DNA"/>
</dbReference>
<comment type="caution">
    <text evidence="1">The sequence shown here is derived from an EMBL/GenBank/DDBJ whole genome shotgun (WGS) entry which is preliminary data.</text>
</comment>
<gene>
    <name evidence="1" type="ORF">K488DRAFT_90085</name>
</gene>
<protein>
    <submittedName>
        <fullName evidence="1">t-SNARE</fullName>
    </submittedName>
</protein>
<evidence type="ECO:0000313" key="1">
    <source>
        <dbReference type="EMBL" id="KAI0028117.1"/>
    </source>
</evidence>
<keyword evidence="2" id="KW-1185">Reference proteome</keyword>
<accession>A0ACB8Q909</accession>
<reference evidence="1" key="2">
    <citation type="journal article" date="2022" name="New Phytol.">
        <title>Evolutionary transition to the ectomycorrhizal habit in the genomes of a hyperdiverse lineage of mushroom-forming fungi.</title>
        <authorList>
            <person name="Looney B."/>
            <person name="Miyauchi S."/>
            <person name="Morin E."/>
            <person name="Drula E."/>
            <person name="Courty P.E."/>
            <person name="Kohler A."/>
            <person name="Kuo A."/>
            <person name="LaButti K."/>
            <person name="Pangilinan J."/>
            <person name="Lipzen A."/>
            <person name="Riley R."/>
            <person name="Andreopoulos W."/>
            <person name="He G."/>
            <person name="Johnson J."/>
            <person name="Nolan M."/>
            <person name="Tritt A."/>
            <person name="Barry K.W."/>
            <person name="Grigoriev I.V."/>
            <person name="Nagy L.G."/>
            <person name="Hibbett D."/>
            <person name="Henrissat B."/>
            <person name="Matheny P.B."/>
            <person name="Labbe J."/>
            <person name="Martin F.M."/>
        </authorList>
    </citation>
    <scope>NUCLEOTIDE SEQUENCE</scope>
    <source>
        <strain evidence="1">EC-137</strain>
    </source>
</reference>
<evidence type="ECO:0000313" key="2">
    <source>
        <dbReference type="Proteomes" id="UP000814128"/>
    </source>
</evidence>
<proteinExistence type="predicted"/>
<dbReference type="Proteomes" id="UP000814128">
    <property type="component" value="Unassembled WGS sequence"/>
</dbReference>
<reference evidence="1" key="1">
    <citation type="submission" date="2021-02" db="EMBL/GenBank/DDBJ databases">
        <authorList>
            <consortium name="DOE Joint Genome Institute"/>
            <person name="Ahrendt S."/>
            <person name="Looney B.P."/>
            <person name="Miyauchi S."/>
            <person name="Morin E."/>
            <person name="Drula E."/>
            <person name="Courty P.E."/>
            <person name="Chicoki N."/>
            <person name="Fauchery L."/>
            <person name="Kohler A."/>
            <person name="Kuo A."/>
            <person name="Labutti K."/>
            <person name="Pangilinan J."/>
            <person name="Lipzen A."/>
            <person name="Riley R."/>
            <person name="Andreopoulos W."/>
            <person name="He G."/>
            <person name="Johnson J."/>
            <person name="Barry K.W."/>
            <person name="Grigoriev I.V."/>
            <person name="Nagy L."/>
            <person name="Hibbett D."/>
            <person name="Henrissat B."/>
            <person name="Matheny P.B."/>
            <person name="Labbe J."/>
            <person name="Martin F."/>
        </authorList>
    </citation>
    <scope>NUCLEOTIDE SEQUENCE</scope>
    <source>
        <strain evidence="1">EC-137</strain>
    </source>
</reference>
<sequence>MARDRLAAMRAQRQGGQPSNPASPTGGGYEMSSLQQRDQITNGSGASYGGPAAATATGDPTTDFFNEVSSIRGMIEQLDVNVGRVSDMHARLLNNTDESAMKQSEAVLDELVGETRGLSAQIKNRIADLQKQPVPPGQNAAIRVNQLKLLREKFVEALQNYQRVEQDYRKKYRERVERQFRIVKPDATPEEVKAVVDNDDGQAIFSQALMSSTRYDVGRAAYREVQGRHEEILKIENTLAELAQLFNDMSLLVQQQDDIINQVEIQAGQVETDVEKGLEQTGKAVDSARRARRMRWICFFITLIILAVVAIVVGVVVSQNTRN</sequence>